<sequence>MTKIVKIISVFFVIFNLMNFALAENTFFEEGKKKYDEKRYDESKFLFQRSIVFYPKDHESYLYLAKIFKFEDNKKEEQKNIDTVILLDPKNEEANYFLMEIELNKSNYSKVKELAENFSKICKKLCDKKTFILDSLKNLEPKNES</sequence>
<protein>
    <submittedName>
        <fullName evidence="1">Uncharacterized protein</fullName>
    </submittedName>
</protein>
<proteinExistence type="predicted"/>
<organism evidence="1 2">
    <name type="scientific">Pelagibacter ubique</name>
    <dbReference type="NCBI Taxonomy" id="198252"/>
    <lineage>
        <taxon>Bacteria</taxon>
        <taxon>Pseudomonadati</taxon>
        <taxon>Pseudomonadota</taxon>
        <taxon>Alphaproteobacteria</taxon>
        <taxon>Candidatus Pelagibacterales</taxon>
        <taxon>Candidatus Pelagibacteraceae</taxon>
        <taxon>Candidatus Pelagibacter</taxon>
    </lineage>
</organism>
<dbReference type="InterPro" id="IPR011990">
    <property type="entry name" value="TPR-like_helical_dom_sf"/>
</dbReference>
<accession>A0ABX1SYP8</accession>
<name>A0ABX1SYP8_PELUQ</name>
<reference evidence="1 2" key="1">
    <citation type="submission" date="2019-07" db="EMBL/GenBank/DDBJ databases">
        <title>SAR11 Genome Evolution.</title>
        <authorList>
            <person name="Giovannoni S."/>
        </authorList>
    </citation>
    <scope>NUCLEOTIDE SEQUENCE [LARGE SCALE GENOMIC DNA]</scope>
    <source>
        <strain evidence="1 2">HTCC9565</strain>
    </source>
</reference>
<dbReference type="Gene3D" id="1.25.40.10">
    <property type="entry name" value="Tetratricopeptide repeat domain"/>
    <property type="match status" value="1"/>
</dbReference>
<gene>
    <name evidence="1" type="ORF">VP91_00000980</name>
</gene>
<comment type="caution">
    <text evidence="1">The sequence shown here is derived from an EMBL/GenBank/DDBJ whole genome shotgun (WGS) entry which is preliminary data.</text>
</comment>
<evidence type="ECO:0000313" key="1">
    <source>
        <dbReference type="EMBL" id="NMN66968.1"/>
    </source>
</evidence>
<dbReference type="SUPFAM" id="SSF48452">
    <property type="entry name" value="TPR-like"/>
    <property type="match status" value="1"/>
</dbReference>
<dbReference type="EMBL" id="LANA01000001">
    <property type="protein sequence ID" value="NMN66968.1"/>
    <property type="molecule type" value="Genomic_DNA"/>
</dbReference>
<evidence type="ECO:0000313" key="2">
    <source>
        <dbReference type="Proteomes" id="UP001166004"/>
    </source>
</evidence>
<dbReference type="RefSeq" id="WP_169035493.1">
    <property type="nucleotide sequence ID" value="NZ_LANA01000001.1"/>
</dbReference>
<dbReference type="Proteomes" id="UP001166004">
    <property type="component" value="Unassembled WGS sequence"/>
</dbReference>
<keyword evidence="2" id="KW-1185">Reference proteome</keyword>